<feature type="chain" id="PRO_5040953143" description="Lipocalin-like domain-containing protein" evidence="1">
    <location>
        <begin position="20"/>
        <end position="479"/>
    </location>
</feature>
<dbReference type="RefSeq" id="WP_281818485.1">
    <property type="nucleotide sequence ID" value="NZ_BRLB01000017.1"/>
</dbReference>
<proteinExistence type="predicted"/>
<dbReference type="EMBL" id="BRLB01000017">
    <property type="protein sequence ID" value="GKX31432.1"/>
    <property type="molecule type" value="Genomic_DNA"/>
</dbReference>
<dbReference type="Proteomes" id="UP001144256">
    <property type="component" value="Unassembled WGS sequence"/>
</dbReference>
<dbReference type="AlphaFoldDB" id="A0A9W5YCG1"/>
<dbReference type="PROSITE" id="PS51257">
    <property type="entry name" value="PROKAR_LIPOPROTEIN"/>
    <property type="match status" value="1"/>
</dbReference>
<protein>
    <recommendedName>
        <fullName evidence="4">Lipocalin-like domain-containing protein</fullName>
    </recommendedName>
</protein>
<comment type="caution">
    <text evidence="2">The sequence shown here is derived from an EMBL/GenBank/DDBJ whole genome shotgun (WGS) entry which is preliminary data.</text>
</comment>
<gene>
    <name evidence="2" type="ORF">SH1V18_39120</name>
</gene>
<name>A0A9W5YCG1_9FIRM</name>
<evidence type="ECO:0008006" key="4">
    <source>
        <dbReference type="Google" id="ProtNLM"/>
    </source>
</evidence>
<sequence length="479" mass="56359">MKHIIGIFTLIIFLLTGCAAETDVKTNVETDVVTDITDVKDDIKEINEKGNENNIPNKKDDISIDDDNICEKFIGDWKIKAYSEEDFFVTAELDSQDNGIGIYQDHIIVYACEVNDYILFRYDIEEIDENNLVVRINEKETSSGRKINDNTKVSLVIEENNDNILKCSFTKETDEGTYNNTYIYERDTEGLLNEFYVDKQENNNDYKENDELIRKIQNEWFLDYDDIKETEFLRFDDENGIRSYDIIGNSIWSKHYDLEGNLLWKSGEENYKAYSISDDSVVLEITNEQGDLDNIIGVYYLIQFKDDEVTIKEFDYFSDTWFRFNDEKVVNDSLESVVILVNHKNNLFAFNNEQRIFFNELIGKWGALKEKDYDAYNYNLVINNYNIDFYKYATGFMEAINFTIEEINIDEKEVLLKINQYTWSDEMDCETKYVDKNIKILLNEEETKLTLTILNDDEFTIFDMDEGNIGDIEFEKTVD</sequence>
<feature type="signal peptide" evidence="1">
    <location>
        <begin position="1"/>
        <end position="19"/>
    </location>
</feature>
<evidence type="ECO:0000313" key="2">
    <source>
        <dbReference type="EMBL" id="GKX31432.1"/>
    </source>
</evidence>
<accession>A0A9W5YCG1</accession>
<reference evidence="2" key="1">
    <citation type="submission" date="2022-06" db="EMBL/GenBank/DDBJ databases">
        <title>Vallitalea longa sp. nov., an anaerobic bacterium isolated from marine sediment.</title>
        <authorList>
            <person name="Hirano S."/>
            <person name="Terahara T."/>
            <person name="Mori K."/>
            <person name="Hamada M."/>
            <person name="Matsumoto R."/>
            <person name="Kobayashi T."/>
        </authorList>
    </citation>
    <scope>NUCLEOTIDE SEQUENCE</scope>
    <source>
        <strain evidence="2">SH18-1</strain>
    </source>
</reference>
<keyword evidence="3" id="KW-1185">Reference proteome</keyword>
<keyword evidence="1" id="KW-0732">Signal</keyword>
<evidence type="ECO:0000313" key="3">
    <source>
        <dbReference type="Proteomes" id="UP001144256"/>
    </source>
</evidence>
<evidence type="ECO:0000256" key="1">
    <source>
        <dbReference type="SAM" id="SignalP"/>
    </source>
</evidence>
<organism evidence="2 3">
    <name type="scientific">Vallitalea longa</name>
    <dbReference type="NCBI Taxonomy" id="2936439"/>
    <lineage>
        <taxon>Bacteria</taxon>
        <taxon>Bacillati</taxon>
        <taxon>Bacillota</taxon>
        <taxon>Clostridia</taxon>
        <taxon>Lachnospirales</taxon>
        <taxon>Vallitaleaceae</taxon>
        <taxon>Vallitalea</taxon>
    </lineage>
</organism>